<name>A0A2S3YUJ4_9HYPH</name>
<dbReference type="EMBL" id="LODU01000004">
    <property type="protein sequence ID" value="POH35287.1"/>
    <property type="molecule type" value="Genomic_DNA"/>
</dbReference>
<organism evidence="1 2">
    <name type="scientific">Sinorhizobium americanum</name>
    <dbReference type="NCBI Taxonomy" id="194963"/>
    <lineage>
        <taxon>Bacteria</taxon>
        <taxon>Pseudomonadati</taxon>
        <taxon>Pseudomonadota</taxon>
        <taxon>Alphaproteobacteria</taxon>
        <taxon>Hyphomicrobiales</taxon>
        <taxon>Rhizobiaceae</taxon>
        <taxon>Sinorhizobium/Ensifer group</taxon>
        <taxon>Sinorhizobium</taxon>
    </lineage>
</organism>
<sequence length="62" mass="6944">MFRGGELSCHYPRPGRFKKYQVSLEEIAKETGLKFDQLLLKADTMRGLAGTGLANVRDMKGL</sequence>
<evidence type="ECO:0000313" key="2">
    <source>
        <dbReference type="Proteomes" id="UP000237511"/>
    </source>
</evidence>
<reference evidence="1 2" key="1">
    <citation type="journal article" date="2014" name="Syst. Appl. Microbiol.">
        <title>Microsymbionts of Phaseolus vulgaris in acid and alkaline soils of Mexico.</title>
        <authorList>
            <person name="Verastegui-Valdes M.M."/>
            <person name="Zhang Y.J."/>
            <person name="Rivera-Orduna F.N."/>
            <person name="Cheng H.P."/>
            <person name="Sui X.H."/>
            <person name="Wang E.T."/>
        </authorList>
    </citation>
    <scope>NUCLEOTIDE SEQUENCE [LARGE SCALE GENOMIC DNA]</scope>
    <source>
        <strain evidence="1 2">FG01</strain>
    </source>
</reference>
<proteinExistence type="predicted"/>
<evidence type="ECO:0000313" key="1">
    <source>
        <dbReference type="EMBL" id="POH35287.1"/>
    </source>
</evidence>
<comment type="caution">
    <text evidence="1">The sequence shown here is derived from an EMBL/GenBank/DDBJ whole genome shotgun (WGS) entry which is preliminary data.</text>
</comment>
<dbReference type="AlphaFoldDB" id="A0A2S3YUJ4"/>
<gene>
    <name evidence="1" type="ORF">ATY31_03575</name>
</gene>
<dbReference type="Proteomes" id="UP000237511">
    <property type="component" value="Unassembled WGS sequence"/>
</dbReference>
<protein>
    <submittedName>
        <fullName evidence="1">Uncharacterized protein</fullName>
    </submittedName>
</protein>
<accession>A0A2S3YUJ4</accession>